<feature type="domain" description="EGF-like" evidence="15">
    <location>
        <begin position="515"/>
        <end position="551"/>
    </location>
</feature>
<dbReference type="GO" id="GO:0005509">
    <property type="term" value="F:calcium ion binding"/>
    <property type="evidence" value="ECO:0007669"/>
    <property type="project" value="InterPro"/>
</dbReference>
<dbReference type="InterPro" id="IPR001881">
    <property type="entry name" value="EGF-like_Ca-bd_dom"/>
</dbReference>
<dbReference type="FunFam" id="2.10.25.140:FF:000001">
    <property type="entry name" value="Delta-like protein"/>
    <property type="match status" value="1"/>
</dbReference>
<feature type="domain" description="EGF-like" evidence="15">
    <location>
        <begin position="420"/>
        <end position="456"/>
    </location>
</feature>
<evidence type="ECO:0000256" key="13">
    <source>
        <dbReference type="RuleBase" id="RU280815"/>
    </source>
</evidence>
<evidence type="ECO:0000259" key="16">
    <source>
        <dbReference type="PROSITE" id="PS51051"/>
    </source>
</evidence>
<gene>
    <name evidence="17" type="ORF">PoB_005602500</name>
</gene>
<keyword evidence="13" id="KW-0472">Membrane</keyword>
<evidence type="ECO:0000256" key="4">
    <source>
        <dbReference type="ARBA" id="ARBA00022536"/>
    </source>
</evidence>
<dbReference type="GO" id="GO:0035282">
    <property type="term" value="P:segmentation"/>
    <property type="evidence" value="ECO:0007669"/>
    <property type="project" value="UniProtKB-ARBA"/>
</dbReference>
<feature type="signal peptide" evidence="14">
    <location>
        <begin position="1"/>
        <end position="21"/>
    </location>
</feature>
<dbReference type="FunFam" id="2.10.25.10:FF:000122">
    <property type="entry name" value="Protein crumbs homolog 2"/>
    <property type="match status" value="2"/>
</dbReference>
<feature type="disulfide bond" evidence="11">
    <location>
        <begin position="369"/>
        <end position="378"/>
    </location>
</feature>
<dbReference type="PROSITE" id="PS51051">
    <property type="entry name" value="DSL"/>
    <property type="match status" value="1"/>
</dbReference>
<dbReference type="SMART" id="SM00179">
    <property type="entry name" value="EGF_CA"/>
    <property type="match status" value="7"/>
</dbReference>
<feature type="disulfide bond" evidence="11">
    <location>
        <begin position="254"/>
        <end position="263"/>
    </location>
</feature>
<dbReference type="InterPro" id="IPR018097">
    <property type="entry name" value="EGF_Ca-bd_CS"/>
</dbReference>
<dbReference type="InterPro" id="IPR000152">
    <property type="entry name" value="EGF-type_Asp/Asn_hydroxyl_site"/>
</dbReference>
<evidence type="ECO:0000256" key="1">
    <source>
        <dbReference type="ARBA" id="ARBA00004613"/>
    </source>
</evidence>
<feature type="domain" description="EGF-like" evidence="15">
    <location>
        <begin position="266"/>
        <end position="302"/>
    </location>
</feature>
<comment type="caution">
    <text evidence="17">The sequence shown here is derived from an EMBL/GenBank/DDBJ whole genome shotgun (WGS) entry which is preliminary data.</text>
</comment>
<feature type="domain" description="EGF-like" evidence="15">
    <location>
        <begin position="381"/>
        <end position="418"/>
    </location>
</feature>
<proteinExistence type="predicted"/>
<dbReference type="PRINTS" id="PR00010">
    <property type="entry name" value="EGFBLOOD"/>
</dbReference>
<feature type="disulfide bond" evidence="11">
    <location>
        <begin position="541"/>
        <end position="550"/>
    </location>
</feature>
<evidence type="ECO:0000256" key="9">
    <source>
        <dbReference type="ARBA" id="ARBA00023157"/>
    </source>
</evidence>
<dbReference type="InterPro" id="IPR001774">
    <property type="entry name" value="DSL"/>
</dbReference>
<evidence type="ECO:0000256" key="6">
    <source>
        <dbReference type="ARBA" id="ARBA00022737"/>
    </source>
</evidence>
<dbReference type="SUPFAM" id="SSF57196">
    <property type="entry name" value="EGF/Laminin"/>
    <property type="match status" value="6"/>
</dbReference>
<feature type="domain" description="EGF-like" evidence="15">
    <location>
        <begin position="304"/>
        <end position="340"/>
    </location>
</feature>
<keyword evidence="18" id="KW-1185">Reference proteome</keyword>
<evidence type="ECO:0000256" key="5">
    <source>
        <dbReference type="ARBA" id="ARBA00022729"/>
    </source>
</evidence>
<keyword evidence="10" id="KW-0325">Glycoprotein</keyword>
<feature type="disulfide bond" evidence="11">
    <location>
        <begin position="308"/>
        <end position="318"/>
    </location>
</feature>
<evidence type="ECO:0000256" key="2">
    <source>
        <dbReference type="ARBA" id="ARBA00022473"/>
    </source>
</evidence>
<keyword evidence="13" id="KW-0812">Transmembrane</keyword>
<dbReference type="SMART" id="SM00181">
    <property type="entry name" value="EGF"/>
    <property type="match status" value="8"/>
</dbReference>
<dbReference type="GO" id="GO:0007399">
    <property type="term" value="P:nervous system development"/>
    <property type="evidence" value="ECO:0007669"/>
    <property type="project" value="UniProtKB-ARBA"/>
</dbReference>
<dbReference type="FunFam" id="2.10.25.10:FF:000472">
    <property type="entry name" value="Uncharacterized protein, isoform A"/>
    <property type="match status" value="1"/>
</dbReference>
<feature type="domain" description="EGF-like" evidence="15">
    <location>
        <begin position="228"/>
        <end position="264"/>
    </location>
</feature>
<feature type="non-terminal residue" evidence="17">
    <location>
        <position position="573"/>
    </location>
</feature>
<keyword evidence="4 11" id="KW-0245">EGF-like domain</keyword>
<dbReference type="GO" id="GO:0016020">
    <property type="term" value="C:membrane"/>
    <property type="evidence" value="ECO:0007669"/>
    <property type="project" value="UniProtKB-SubCell"/>
</dbReference>
<comment type="caution">
    <text evidence="11">Lacks conserved residue(s) required for the propagation of feature annotation.</text>
</comment>
<dbReference type="CDD" id="cd00054">
    <property type="entry name" value="EGF_CA"/>
    <property type="match status" value="5"/>
</dbReference>
<keyword evidence="7" id="KW-0221">Differentiation</keyword>
<dbReference type="PANTHER" id="PTHR24049">
    <property type="entry name" value="CRUMBS FAMILY MEMBER"/>
    <property type="match status" value="1"/>
</dbReference>
<dbReference type="EMBL" id="BLXT01006160">
    <property type="protein sequence ID" value="GFO29520.1"/>
    <property type="molecule type" value="Genomic_DNA"/>
</dbReference>
<dbReference type="Pfam" id="PF12661">
    <property type="entry name" value="hEGF"/>
    <property type="match status" value="3"/>
</dbReference>
<reference evidence="17 18" key="1">
    <citation type="journal article" date="2021" name="Elife">
        <title>Chloroplast acquisition without the gene transfer in kleptoplastic sea slugs, Plakobranchus ocellatus.</title>
        <authorList>
            <person name="Maeda T."/>
            <person name="Takahashi S."/>
            <person name="Yoshida T."/>
            <person name="Shimamura S."/>
            <person name="Takaki Y."/>
            <person name="Nagai Y."/>
            <person name="Toyoda A."/>
            <person name="Suzuki Y."/>
            <person name="Arimoto A."/>
            <person name="Ishii H."/>
            <person name="Satoh N."/>
            <person name="Nishiyama T."/>
            <person name="Hasebe M."/>
            <person name="Maruyama T."/>
            <person name="Minagawa J."/>
            <person name="Obokata J."/>
            <person name="Shigenobu S."/>
        </authorList>
    </citation>
    <scope>NUCLEOTIDE SEQUENCE [LARGE SCALE GENOMIC DNA]</scope>
</reference>
<dbReference type="InterPro" id="IPR051022">
    <property type="entry name" value="Notch_Cell-Fate_Det"/>
</dbReference>
<evidence type="ECO:0000256" key="14">
    <source>
        <dbReference type="SAM" id="SignalP"/>
    </source>
</evidence>
<name>A0AAV4CDM4_9GAST</name>
<dbReference type="Pfam" id="PF01414">
    <property type="entry name" value="DSL"/>
    <property type="match status" value="1"/>
</dbReference>
<evidence type="ECO:0000313" key="18">
    <source>
        <dbReference type="Proteomes" id="UP000735302"/>
    </source>
</evidence>
<organism evidence="17 18">
    <name type="scientific">Plakobranchus ocellatus</name>
    <dbReference type="NCBI Taxonomy" id="259542"/>
    <lineage>
        <taxon>Eukaryota</taxon>
        <taxon>Metazoa</taxon>
        <taxon>Spiralia</taxon>
        <taxon>Lophotrochozoa</taxon>
        <taxon>Mollusca</taxon>
        <taxon>Gastropoda</taxon>
        <taxon>Heterobranchia</taxon>
        <taxon>Euthyneura</taxon>
        <taxon>Panpulmonata</taxon>
        <taxon>Sacoglossa</taxon>
        <taxon>Placobranchoidea</taxon>
        <taxon>Plakobranchidae</taxon>
        <taxon>Plakobranchus</taxon>
    </lineage>
</organism>
<evidence type="ECO:0000256" key="7">
    <source>
        <dbReference type="ARBA" id="ARBA00022782"/>
    </source>
</evidence>
<dbReference type="GO" id="GO:0009952">
    <property type="term" value="P:anterior/posterior pattern specification"/>
    <property type="evidence" value="ECO:0007669"/>
    <property type="project" value="UniProtKB-ARBA"/>
</dbReference>
<evidence type="ECO:0000256" key="8">
    <source>
        <dbReference type="ARBA" id="ARBA00022843"/>
    </source>
</evidence>
<dbReference type="PROSITE" id="PS00010">
    <property type="entry name" value="ASX_HYDROXYL"/>
    <property type="match status" value="6"/>
</dbReference>
<dbReference type="GO" id="GO:0048863">
    <property type="term" value="P:stem cell differentiation"/>
    <property type="evidence" value="ECO:0007669"/>
    <property type="project" value="UniProtKB-ARBA"/>
</dbReference>
<dbReference type="InterPro" id="IPR000742">
    <property type="entry name" value="EGF"/>
</dbReference>
<dbReference type="PROSITE" id="PS50026">
    <property type="entry name" value="EGF_3"/>
    <property type="match status" value="8"/>
</dbReference>
<sequence>MTRSWAIAALVLAQFGALCTGNGVLEVELISLDNSKGFTVSGKRCDPEAGWSWFGPDPKDTGPCDHNLVICIAADIRYSGALLCDLGKIVTETVDDQNVIDFRRTDIGIENPLSFLFDAWPGVVHINIDIHDDDSTGYDFVDRVVYQFKAKEIKTYERAKKRREELDGTYSTVKINVRVYCNFNYYGGNCTTFCEPKDDDVQGHYKCDPKTGAKVCRAGWSGENCTMNPDDCIGNRCNHLATCMDHLGYYTCLCPPGKTGTFCDGEINECLSLPCKNGGTCQDLFNDFSCTCPTGWGGPTCEVEFKPCTNLKCVYGTCSRDEQGEEVCDCDAGYRGEQCDIPIIKCDENPCGENAESCKDVGDDYECKCKTGFAGKNCERQRFECDSQPCQYGGECFEDSVKGYRCECLPGFYGNQCEHKTDECKSSPCQNGGFCIDLHLNYLCICPDFAKGSNCEIRIDKCLSKPCKNGGTCMNLVDSFRCVCEDGEDGECYGVPENFECACAEGFTGRTCEINIDECASEPCQNGGTCCDGINSFTCECPPGFKGPLCDEPSLPLPPTPPKQTTQPSLTSV</sequence>
<dbReference type="SMART" id="SM00051">
    <property type="entry name" value="DSL"/>
    <property type="match status" value="1"/>
</dbReference>
<dbReference type="FunFam" id="2.10.25.10:FF:000012">
    <property type="entry name" value="Delta-like protein"/>
    <property type="match status" value="1"/>
</dbReference>
<dbReference type="PROSITE" id="PS01186">
    <property type="entry name" value="EGF_2"/>
    <property type="match status" value="5"/>
</dbReference>
<feature type="chain" id="PRO_5043629617" description="Delta-like protein" evidence="14">
    <location>
        <begin position="22"/>
        <end position="573"/>
    </location>
</feature>
<dbReference type="InterPro" id="IPR009030">
    <property type="entry name" value="Growth_fac_rcpt_cys_sf"/>
</dbReference>
<evidence type="ECO:0000259" key="15">
    <source>
        <dbReference type="PROSITE" id="PS50026"/>
    </source>
</evidence>
<keyword evidence="3" id="KW-0964">Secreted</keyword>
<feature type="domain" description="EGF-like" evidence="15">
    <location>
        <begin position="342"/>
        <end position="379"/>
    </location>
</feature>
<feature type="domain" description="EGF-like" evidence="15">
    <location>
        <begin position="458"/>
        <end position="493"/>
    </location>
</feature>
<keyword evidence="13" id="KW-1133">Transmembrane helix</keyword>
<dbReference type="GO" id="GO:0005576">
    <property type="term" value="C:extracellular region"/>
    <property type="evidence" value="ECO:0007669"/>
    <property type="project" value="UniProtKB-SubCell"/>
</dbReference>
<evidence type="ECO:0000313" key="17">
    <source>
        <dbReference type="EMBL" id="GFO29520.1"/>
    </source>
</evidence>
<comment type="function">
    <text evidence="13">Putative Notch ligand involved in the mediation of Notch signaling.</text>
</comment>
<evidence type="ECO:0000256" key="12">
    <source>
        <dbReference type="PROSITE-ProRule" id="PRU00377"/>
    </source>
</evidence>
<dbReference type="GO" id="GO:0019904">
    <property type="term" value="F:protein domain specific binding"/>
    <property type="evidence" value="ECO:0007669"/>
    <property type="project" value="UniProtKB-ARBA"/>
</dbReference>
<dbReference type="AlphaFoldDB" id="A0AAV4CDM4"/>
<keyword evidence="9 11" id="KW-1015">Disulfide bond</keyword>
<keyword evidence="5 13" id="KW-0732">Signal</keyword>
<keyword evidence="6 13" id="KW-0677">Repeat</keyword>
<dbReference type="PROSITE" id="PS01187">
    <property type="entry name" value="EGF_CA"/>
    <property type="match status" value="2"/>
</dbReference>
<evidence type="ECO:0000256" key="3">
    <source>
        <dbReference type="ARBA" id="ARBA00022525"/>
    </source>
</evidence>
<dbReference type="PROSITE" id="PS00022">
    <property type="entry name" value="EGF_1"/>
    <property type="match status" value="7"/>
</dbReference>
<keyword evidence="2 13" id="KW-0217">Developmental protein</keyword>
<feature type="disulfide bond" evidence="12">
    <location>
        <begin position="181"/>
        <end position="190"/>
    </location>
</feature>
<dbReference type="SUPFAM" id="SSF57184">
    <property type="entry name" value="Growth factor receptor domain"/>
    <property type="match status" value="1"/>
</dbReference>
<dbReference type="Pfam" id="PF00008">
    <property type="entry name" value="EGF"/>
    <property type="match status" value="4"/>
</dbReference>
<feature type="disulfide bond" evidence="12">
    <location>
        <begin position="216"/>
        <end position="225"/>
    </location>
</feature>
<protein>
    <recommendedName>
        <fullName evidence="13">Delta-like protein</fullName>
    </recommendedName>
</protein>
<dbReference type="GO" id="GO:0048646">
    <property type="term" value="P:anatomical structure formation involved in morphogenesis"/>
    <property type="evidence" value="ECO:0007669"/>
    <property type="project" value="UniProtKB-ARBA"/>
</dbReference>
<comment type="subcellular location">
    <subcellularLocation>
        <location evidence="13">Membrane</location>
        <topology evidence="13">Single-pass type I membrane protein</topology>
    </subcellularLocation>
    <subcellularLocation>
        <location evidence="1">Secreted</location>
    </subcellularLocation>
</comment>
<evidence type="ECO:0000256" key="11">
    <source>
        <dbReference type="PROSITE-ProRule" id="PRU00076"/>
    </source>
</evidence>
<dbReference type="GO" id="GO:0030097">
    <property type="term" value="P:hemopoiesis"/>
    <property type="evidence" value="ECO:0007669"/>
    <property type="project" value="UniProtKB-ARBA"/>
</dbReference>
<dbReference type="Gene3D" id="2.10.25.10">
    <property type="entry name" value="Laminin"/>
    <property type="match status" value="8"/>
</dbReference>
<dbReference type="Proteomes" id="UP000735302">
    <property type="component" value="Unassembled WGS sequence"/>
</dbReference>
<dbReference type="GO" id="GO:0007154">
    <property type="term" value="P:cell communication"/>
    <property type="evidence" value="ECO:0007669"/>
    <property type="project" value="InterPro"/>
</dbReference>
<feature type="disulfide bond" evidence="11">
    <location>
        <begin position="446"/>
        <end position="455"/>
    </location>
</feature>
<dbReference type="InterPro" id="IPR013032">
    <property type="entry name" value="EGF-like_CS"/>
</dbReference>
<feature type="disulfide bond" evidence="11">
    <location>
        <begin position="408"/>
        <end position="417"/>
    </location>
</feature>
<feature type="domain" description="DSL" evidence="16">
    <location>
        <begin position="179"/>
        <end position="225"/>
    </location>
</feature>
<evidence type="ECO:0000256" key="10">
    <source>
        <dbReference type="ARBA" id="ARBA00023180"/>
    </source>
</evidence>
<accession>A0AAV4CDM4</accession>
<dbReference type="Gene3D" id="2.10.25.140">
    <property type="match status" value="1"/>
</dbReference>
<dbReference type="FunFam" id="2.10.25.10:FF:000066">
    <property type="entry name" value="FAT atypical cadherin 4"/>
    <property type="match status" value="1"/>
</dbReference>
<keyword evidence="8" id="KW-0832">Ubl conjugation</keyword>
<feature type="disulfide bond" evidence="11">
    <location>
        <begin position="330"/>
        <end position="339"/>
    </location>
</feature>
<dbReference type="FunFam" id="2.10.25.10:FF:000045">
    <property type="entry name" value="Slit guidance ligand 2"/>
    <property type="match status" value="1"/>
</dbReference>
<feature type="disulfide bond" evidence="11">
    <location>
        <begin position="292"/>
        <end position="301"/>
    </location>
</feature>